<feature type="compositionally biased region" description="Basic and acidic residues" evidence="1">
    <location>
        <begin position="14"/>
        <end position="24"/>
    </location>
</feature>
<comment type="caution">
    <text evidence="2">The sequence shown here is derived from an EMBL/GenBank/DDBJ whole genome shotgun (WGS) entry which is preliminary data.</text>
</comment>
<feature type="compositionally biased region" description="Basic and acidic residues" evidence="1">
    <location>
        <begin position="55"/>
        <end position="65"/>
    </location>
</feature>
<dbReference type="Proteomes" id="UP000077521">
    <property type="component" value="Unassembled WGS sequence"/>
</dbReference>
<proteinExistence type="predicted"/>
<evidence type="ECO:0000313" key="2">
    <source>
        <dbReference type="EMBL" id="KAE8257610.1"/>
    </source>
</evidence>
<reference evidence="2" key="2">
    <citation type="journal article" date="2019" name="IMA Fungus">
        <title>Genome sequencing and comparison of five Tilletia species to identify candidate genes for the detection of regulated species infecting wheat.</title>
        <authorList>
            <person name="Nguyen H.D.T."/>
            <person name="Sultana T."/>
            <person name="Kesanakurti P."/>
            <person name="Hambleton S."/>
        </authorList>
    </citation>
    <scope>NUCLEOTIDE SEQUENCE</scope>
    <source>
        <strain evidence="2">DAOMC 236416</strain>
    </source>
</reference>
<sequence length="504" mass="54576">MPTSRTSPASARSHPQDEARRKDVSNPPKTPARTLGVRNATQVTPLTGNARKRQKDGLRLDEDRPPPIPENCSPSRANLASKFFGVAPPPIATTHTPDPPPPAPSAPCQTAPQPLDKQGEQPEVASRTAAASGLSSADTALRSSRARTETGRKDRPATHTPIAAPPRSPSTRPGKTRIPERLKGYALLGASASAFDVASRGGVKDKRVFVLLPEAHPARSEDYWTVRDRINQMFLELGSDSHVASVDVVKTGLALTPRRRSSADELMQHADDLKRLFGATDVTPRIPAIIRVITGVPVFISSNETGTDTMITTDHPFLEHEIKMALDAPLVCPPRRMCKPDDLANHKTTSVWVAIDGAYPDAARPRSIRLMQKRCALRPFTHTSRSPPSSPPCENCWQFGHSIDNCTHDSRCQHCSSTAHTTDQHTCSLCNGKGKDKCIPFCGNCTGPHTAGDSSCKYNPIFDPVVNGSIVPTGQRLHLIKQAATKDRREALKNLQLSSLATSP</sequence>
<organism evidence="2 3">
    <name type="scientific">Tilletia indica</name>
    <dbReference type="NCBI Taxonomy" id="43049"/>
    <lineage>
        <taxon>Eukaryota</taxon>
        <taxon>Fungi</taxon>
        <taxon>Dikarya</taxon>
        <taxon>Basidiomycota</taxon>
        <taxon>Ustilaginomycotina</taxon>
        <taxon>Exobasidiomycetes</taxon>
        <taxon>Tilletiales</taxon>
        <taxon>Tilletiaceae</taxon>
        <taxon>Tilletia</taxon>
    </lineage>
</organism>
<accession>A0A177T0Z0</accession>
<feature type="compositionally biased region" description="Pro residues" evidence="1">
    <location>
        <begin position="87"/>
        <end position="105"/>
    </location>
</feature>
<name>A0A177T0Z0_9BASI</name>
<feature type="region of interest" description="Disordered" evidence="1">
    <location>
        <begin position="1"/>
        <end position="177"/>
    </location>
</feature>
<protein>
    <submittedName>
        <fullName evidence="2">Uncharacterized protein</fullName>
    </submittedName>
</protein>
<dbReference type="AlphaFoldDB" id="A0A177T0Z0"/>
<feature type="compositionally biased region" description="Basic and acidic residues" evidence="1">
    <location>
        <begin position="146"/>
        <end position="157"/>
    </location>
</feature>
<evidence type="ECO:0000313" key="3">
    <source>
        <dbReference type="Proteomes" id="UP000077521"/>
    </source>
</evidence>
<feature type="compositionally biased region" description="Polar residues" evidence="1">
    <location>
        <begin position="133"/>
        <end position="142"/>
    </location>
</feature>
<dbReference type="EMBL" id="LWDF02000103">
    <property type="protein sequence ID" value="KAE8257610.1"/>
    <property type="molecule type" value="Genomic_DNA"/>
</dbReference>
<reference evidence="2" key="1">
    <citation type="submission" date="2016-04" db="EMBL/GenBank/DDBJ databases">
        <authorList>
            <person name="Nguyen H.D."/>
            <person name="Samba Siva P."/>
            <person name="Cullis J."/>
            <person name="Levesque C.A."/>
            <person name="Hambleton S."/>
        </authorList>
    </citation>
    <scope>NUCLEOTIDE SEQUENCE</scope>
    <source>
        <strain evidence="2">DAOMC 236416</strain>
    </source>
</reference>
<gene>
    <name evidence="2" type="ORF">A4X13_0g2251</name>
</gene>
<keyword evidence="3" id="KW-1185">Reference proteome</keyword>
<feature type="compositionally biased region" description="Polar residues" evidence="1">
    <location>
        <begin position="1"/>
        <end position="10"/>
    </location>
</feature>
<evidence type="ECO:0000256" key="1">
    <source>
        <dbReference type="SAM" id="MobiDB-lite"/>
    </source>
</evidence>